<evidence type="ECO:0000256" key="1">
    <source>
        <dbReference type="SAM" id="Phobius"/>
    </source>
</evidence>
<organism evidence="2 3">
    <name type="scientific">Steinernema hermaphroditum</name>
    <dbReference type="NCBI Taxonomy" id="289476"/>
    <lineage>
        <taxon>Eukaryota</taxon>
        <taxon>Metazoa</taxon>
        <taxon>Ecdysozoa</taxon>
        <taxon>Nematoda</taxon>
        <taxon>Chromadorea</taxon>
        <taxon>Rhabditida</taxon>
        <taxon>Tylenchina</taxon>
        <taxon>Panagrolaimomorpha</taxon>
        <taxon>Strongyloidoidea</taxon>
        <taxon>Steinernematidae</taxon>
        <taxon>Steinernema</taxon>
    </lineage>
</organism>
<name>A0AA39HLP8_9BILA</name>
<dbReference type="Proteomes" id="UP001175271">
    <property type="component" value="Unassembled WGS sequence"/>
</dbReference>
<dbReference type="InterPro" id="IPR004296">
    <property type="entry name" value="DUF236"/>
</dbReference>
<keyword evidence="1" id="KW-1133">Transmembrane helix</keyword>
<gene>
    <name evidence="2" type="ORF">QR680_018954</name>
</gene>
<keyword evidence="1" id="KW-0812">Transmembrane</keyword>
<dbReference type="EMBL" id="JAUCMV010000004">
    <property type="protein sequence ID" value="KAK0407023.1"/>
    <property type="molecule type" value="Genomic_DNA"/>
</dbReference>
<proteinExistence type="predicted"/>
<feature type="transmembrane region" description="Helical" evidence="1">
    <location>
        <begin position="20"/>
        <end position="36"/>
    </location>
</feature>
<evidence type="ECO:0000313" key="3">
    <source>
        <dbReference type="Proteomes" id="UP001175271"/>
    </source>
</evidence>
<accession>A0AA39HLP8</accession>
<dbReference type="AlphaFoldDB" id="A0AA39HLP8"/>
<protein>
    <submittedName>
        <fullName evidence="2">Uncharacterized protein</fullName>
    </submittedName>
</protein>
<reference evidence="2" key="1">
    <citation type="submission" date="2023-06" db="EMBL/GenBank/DDBJ databases">
        <title>Genomic analysis of the entomopathogenic nematode Steinernema hermaphroditum.</title>
        <authorList>
            <person name="Schwarz E.M."/>
            <person name="Heppert J.K."/>
            <person name="Baniya A."/>
            <person name="Schwartz H.T."/>
            <person name="Tan C.-H."/>
            <person name="Antoshechkin I."/>
            <person name="Sternberg P.W."/>
            <person name="Goodrich-Blair H."/>
            <person name="Dillman A.R."/>
        </authorList>
    </citation>
    <scope>NUCLEOTIDE SEQUENCE</scope>
    <source>
        <strain evidence="2">PS9179</strain>
        <tissue evidence="2">Whole animal</tissue>
    </source>
</reference>
<evidence type="ECO:0000313" key="2">
    <source>
        <dbReference type="EMBL" id="KAK0407023.1"/>
    </source>
</evidence>
<dbReference type="Pfam" id="PF03057">
    <property type="entry name" value="DUF236"/>
    <property type="match status" value="1"/>
</dbReference>
<keyword evidence="3" id="KW-1185">Reference proteome</keyword>
<keyword evidence="1" id="KW-0472">Membrane</keyword>
<comment type="caution">
    <text evidence="2">The sequence shown here is derived from an EMBL/GenBank/DDBJ whole genome shotgun (WGS) entry which is preliminary data.</text>
</comment>
<sequence length="220" mass="24509">MAPESHSNERLQAVLSHVKVVAYFVFFVIVALLKKLSEVTSEQLRKVSGGRPNSGGIQAKVKGDDQYEALDVLKNEDLNGKSEKSEVSNMTPLTPGNIAGIKDPRYQTLHGLSDDIFKRKTQQLSAAFRIRLSPPPLEKAPLSMRLICPKGFGFITCSDYYGINALMTYNSSLGLDSNTLEIRPYDFDQALSGCHSKYSYNSKSWYHSKSSNYDKNVSRS</sequence>